<accession>A0A645EN54</accession>
<sequence length="162" mass="18443">MYLFWKNTTLGSIRLSREGLTEFIDSLLLPSYSCKEVALSRMENSLYIVLSLPQPHNALEVKMVEEKLQSSFADLGLGVHISWTEEKITKDKKKIPEILQNPLSWVACTAGITALIHMRIKGILWTVAVGALTFVVAQFLLSEHGQKLIDRCIDYIRKIIRR</sequence>
<keyword evidence="1" id="KW-1133">Transmembrane helix</keyword>
<name>A0A645EN54_9ZZZZ</name>
<keyword evidence="1" id="KW-0812">Transmembrane</keyword>
<organism evidence="2">
    <name type="scientific">bioreactor metagenome</name>
    <dbReference type="NCBI Taxonomy" id="1076179"/>
    <lineage>
        <taxon>unclassified sequences</taxon>
        <taxon>metagenomes</taxon>
        <taxon>ecological metagenomes</taxon>
    </lineage>
</organism>
<gene>
    <name evidence="2" type="ORF">SDC9_150474</name>
</gene>
<proteinExistence type="predicted"/>
<keyword evidence="1" id="KW-0472">Membrane</keyword>
<feature type="transmembrane region" description="Helical" evidence="1">
    <location>
        <begin position="122"/>
        <end position="141"/>
    </location>
</feature>
<evidence type="ECO:0000313" key="2">
    <source>
        <dbReference type="EMBL" id="MPN03247.1"/>
    </source>
</evidence>
<evidence type="ECO:0000256" key="1">
    <source>
        <dbReference type="SAM" id="Phobius"/>
    </source>
</evidence>
<protein>
    <submittedName>
        <fullName evidence="2">Uncharacterized protein</fullName>
    </submittedName>
</protein>
<reference evidence="2" key="1">
    <citation type="submission" date="2019-08" db="EMBL/GenBank/DDBJ databases">
        <authorList>
            <person name="Kucharzyk K."/>
            <person name="Murdoch R.W."/>
            <person name="Higgins S."/>
            <person name="Loffler F."/>
        </authorList>
    </citation>
    <scope>NUCLEOTIDE SEQUENCE</scope>
</reference>
<dbReference type="AlphaFoldDB" id="A0A645EN54"/>
<comment type="caution">
    <text evidence="2">The sequence shown here is derived from an EMBL/GenBank/DDBJ whole genome shotgun (WGS) entry which is preliminary data.</text>
</comment>
<dbReference type="EMBL" id="VSSQ01049176">
    <property type="protein sequence ID" value="MPN03247.1"/>
    <property type="molecule type" value="Genomic_DNA"/>
</dbReference>